<reference evidence="1 2" key="1">
    <citation type="journal article" date="2020" name="Cell">
        <title>Large-Scale Comparative Analyses of Tick Genomes Elucidate Their Genetic Diversity and Vector Capacities.</title>
        <authorList>
            <consortium name="Tick Genome and Microbiome Consortium (TIGMIC)"/>
            <person name="Jia N."/>
            <person name="Wang J."/>
            <person name="Shi W."/>
            <person name="Du L."/>
            <person name="Sun Y."/>
            <person name="Zhan W."/>
            <person name="Jiang J.F."/>
            <person name="Wang Q."/>
            <person name="Zhang B."/>
            <person name="Ji P."/>
            <person name="Bell-Sakyi L."/>
            <person name="Cui X.M."/>
            <person name="Yuan T.T."/>
            <person name="Jiang B.G."/>
            <person name="Yang W.F."/>
            <person name="Lam T.T."/>
            <person name="Chang Q.C."/>
            <person name="Ding S.J."/>
            <person name="Wang X.J."/>
            <person name="Zhu J.G."/>
            <person name="Ruan X.D."/>
            <person name="Zhao L."/>
            <person name="Wei J.T."/>
            <person name="Ye R.Z."/>
            <person name="Que T.C."/>
            <person name="Du C.H."/>
            <person name="Zhou Y.H."/>
            <person name="Cheng J.X."/>
            <person name="Dai P.F."/>
            <person name="Guo W.B."/>
            <person name="Han X.H."/>
            <person name="Huang E.J."/>
            <person name="Li L.F."/>
            <person name="Wei W."/>
            <person name="Gao Y.C."/>
            <person name="Liu J.Z."/>
            <person name="Shao H.Z."/>
            <person name="Wang X."/>
            <person name="Wang C.C."/>
            <person name="Yang T.C."/>
            <person name="Huo Q.B."/>
            <person name="Li W."/>
            <person name="Chen H.Y."/>
            <person name="Chen S.E."/>
            <person name="Zhou L.G."/>
            <person name="Ni X.B."/>
            <person name="Tian J.H."/>
            <person name="Sheng Y."/>
            <person name="Liu T."/>
            <person name="Pan Y.S."/>
            <person name="Xia L.Y."/>
            <person name="Li J."/>
            <person name="Zhao F."/>
            <person name="Cao W.C."/>
        </authorList>
    </citation>
    <scope>NUCLEOTIDE SEQUENCE [LARGE SCALE GENOMIC DNA]</scope>
    <source>
        <strain evidence="1">Iper-2018</strain>
    </source>
</reference>
<keyword evidence="2" id="KW-1185">Reference proteome</keyword>
<proteinExistence type="predicted"/>
<evidence type="ECO:0000313" key="2">
    <source>
        <dbReference type="Proteomes" id="UP000805193"/>
    </source>
</evidence>
<organism evidence="1 2">
    <name type="scientific">Ixodes persulcatus</name>
    <name type="common">Taiga tick</name>
    <dbReference type="NCBI Taxonomy" id="34615"/>
    <lineage>
        <taxon>Eukaryota</taxon>
        <taxon>Metazoa</taxon>
        <taxon>Ecdysozoa</taxon>
        <taxon>Arthropoda</taxon>
        <taxon>Chelicerata</taxon>
        <taxon>Arachnida</taxon>
        <taxon>Acari</taxon>
        <taxon>Parasitiformes</taxon>
        <taxon>Ixodida</taxon>
        <taxon>Ixodoidea</taxon>
        <taxon>Ixodidae</taxon>
        <taxon>Ixodinae</taxon>
        <taxon>Ixodes</taxon>
    </lineage>
</organism>
<gene>
    <name evidence="1" type="ORF">HPB47_002068</name>
</gene>
<comment type="caution">
    <text evidence="1">The sequence shown here is derived from an EMBL/GenBank/DDBJ whole genome shotgun (WGS) entry which is preliminary data.</text>
</comment>
<feature type="non-terminal residue" evidence="1">
    <location>
        <position position="1"/>
    </location>
</feature>
<sequence>TSFVKAACVLRNYLRAAPVLFKASREDHQRKRTVYFGLRSCKERSGSRALDV</sequence>
<dbReference type="EMBL" id="JABSTQ010010274">
    <property type="protein sequence ID" value="KAG0422087.1"/>
    <property type="molecule type" value="Genomic_DNA"/>
</dbReference>
<feature type="non-terminal residue" evidence="1">
    <location>
        <position position="52"/>
    </location>
</feature>
<name>A0AC60PM91_IXOPE</name>
<protein>
    <submittedName>
        <fullName evidence="1">Uncharacterized protein</fullName>
    </submittedName>
</protein>
<dbReference type="Proteomes" id="UP000805193">
    <property type="component" value="Unassembled WGS sequence"/>
</dbReference>
<accession>A0AC60PM91</accession>
<evidence type="ECO:0000313" key="1">
    <source>
        <dbReference type="EMBL" id="KAG0422087.1"/>
    </source>
</evidence>